<keyword evidence="2" id="KW-1185">Reference proteome</keyword>
<dbReference type="Gene3D" id="2.30.110.10">
    <property type="entry name" value="Electron Transport, Fmn-binding Protein, Chain A"/>
    <property type="match status" value="1"/>
</dbReference>
<dbReference type="Pfam" id="PF04075">
    <property type="entry name" value="F420H2_quin_red"/>
    <property type="match status" value="1"/>
</dbReference>
<dbReference type="GO" id="GO:0016491">
    <property type="term" value="F:oxidoreductase activity"/>
    <property type="evidence" value="ECO:0007669"/>
    <property type="project" value="InterPro"/>
</dbReference>
<protein>
    <submittedName>
        <fullName evidence="1">Deazaflavin-dependent oxidoreductase, nitroreductase family</fullName>
    </submittedName>
</protein>
<reference evidence="2" key="1">
    <citation type="submission" date="2016-10" db="EMBL/GenBank/DDBJ databases">
        <authorList>
            <person name="Varghese N."/>
            <person name="Submissions S."/>
        </authorList>
    </citation>
    <scope>NUCLEOTIDE SEQUENCE [LARGE SCALE GENOMIC DNA]</scope>
    <source>
        <strain evidence="2">CGMCC 4.5579</strain>
    </source>
</reference>
<accession>A0A1I5V938</accession>
<organism evidence="1 2">
    <name type="scientific">Amycolatopsis arida</name>
    <dbReference type="NCBI Taxonomy" id="587909"/>
    <lineage>
        <taxon>Bacteria</taxon>
        <taxon>Bacillati</taxon>
        <taxon>Actinomycetota</taxon>
        <taxon>Actinomycetes</taxon>
        <taxon>Pseudonocardiales</taxon>
        <taxon>Pseudonocardiaceae</taxon>
        <taxon>Amycolatopsis</taxon>
    </lineage>
</organism>
<dbReference type="EMBL" id="FOWW01000004">
    <property type="protein sequence ID" value="SFQ04009.1"/>
    <property type="molecule type" value="Genomic_DNA"/>
</dbReference>
<dbReference type="NCBIfam" id="TIGR00026">
    <property type="entry name" value="hi_GC_TIGR00026"/>
    <property type="match status" value="1"/>
</dbReference>
<dbReference type="RefSeq" id="WP_092530655.1">
    <property type="nucleotide sequence ID" value="NZ_FOWW01000004.1"/>
</dbReference>
<gene>
    <name evidence="1" type="ORF">SAMN05421810_104277</name>
</gene>
<evidence type="ECO:0000313" key="2">
    <source>
        <dbReference type="Proteomes" id="UP000198727"/>
    </source>
</evidence>
<dbReference type="Proteomes" id="UP000198727">
    <property type="component" value="Unassembled WGS sequence"/>
</dbReference>
<dbReference type="InterPro" id="IPR012349">
    <property type="entry name" value="Split_barrel_FMN-bd"/>
</dbReference>
<dbReference type="STRING" id="587909.SAMN05421810_104277"/>
<sequence>MEIIKDRRPPTGLGRLLFRLPIHLYRLGLGWLLGDRFLLLTHVGRVSGRTRRTVIEVIEHDPRAGDYVVCSGYGPRADWYRNVLTTPEVTIQVGRHVLPATAVPLGEEEGGETMARYARHHPWTARRLVRVLGFAVDGSPEDYRAVGRHLPFVRLRPRQT</sequence>
<dbReference type="AlphaFoldDB" id="A0A1I5V938"/>
<dbReference type="InterPro" id="IPR004378">
    <property type="entry name" value="F420H2_quin_Rdtase"/>
</dbReference>
<name>A0A1I5V938_9PSEU</name>
<evidence type="ECO:0000313" key="1">
    <source>
        <dbReference type="EMBL" id="SFQ04009.1"/>
    </source>
</evidence>
<proteinExistence type="predicted"/>
<dbReference type="OrthoDB" id="163266at2"/>